<dbReference type="AlphaFoldDB" id="A0A5N8VZY1"/>
<protein>
    <submittedName>
        <fullName evidence="3">Aminotransferase class V-fold PLP-dependent enzyme</fullName>
    </submittedName>
</protein>
<dbReference type="Gene3D" id="3.90.1150.10">
    <property type="entry name" value="Aspartate Aminotransferase, domain 1"/>
    <property type="match status" value="1"/>
</dbReference>
<proteinExistence type="predicted"/>
<dbReference type="InterPro" id="IPR015421">
    <property type="entry name" value="PyrdxlP-dep_Trfase_major"/>
</dbReference>
<evidence type="ECO:0000256" key="1">
    <source>
        <dbReference type="SAM" id="MobiDB-lite"/>
    </source>
</evidence>
<organism evidence="3 4">
    <name type="scientific">Streptomyces phyllanthi</name>
    <dbReference type="NCBI Taxonomy" id="1803180"/>
    <lineage>
        <taxon>Bacteria</taxon>
        <taxon>Bacillati</taxon>
        <taxon>Actinomycetota</taxon>
        <taxon>Actinomycetes</taxon>
        <taxon>Kitasatosporales</taxon>
        <taxon>Streptomycetaceae</taxon>
        <taxon>Streptomyces</taxon>
    </lineage>
</organism>
<keyword evidence="3" id="KW-0808">Transferase</keyword>
<gene>
    <name evidence="3" type="ORF">FNH04_13055</name>
</gene>
<dbReference type="Pfam" id="PF00266">
    <property type="entry name" value="Aminotran_5"/>
    <property type="match status" value="1"/>
</dbReference>
<reference evidence="3 4" key="1">
    <citation type="submission" date="2019-07" db="EMBL/GenBank/DDBJ databases">
        <title>New species of Amycolatopsis and Streptomyces.</title>
        <authorList>
            <person name="Duangmal K."/>
            <person name="Teo W.F.A."/>
            <person name="Lipun K."/>
        </authorList>
    </citation>
    <scope>NUCLEOTIDE SEQUENCE [LARGE SCALE GENOMIC DNA]</scope>
    <source>
        <strain evidence="3 4">TISTR 2346</strain>
    </source>
</reference>
<dbReference type="Proteomes" id="UP000326979">
    <property type="component" value="Unassembled WGS sequence"/>
</dbReference>
<name>A0A5N8VZY1_9ACTN</name>
<feature type="domain" description="Aminotransferase class V" evidence="2">
    <location>
        <begin position="52"/>
        <end position="468"/>
    </location>
</feature>
<dbReference type="SUPFAM" id="SSF53383">
    <property type="entry name" value="PLP-dependent transferases"/>
    <property type="match status" value="1"/>
</dbReference>
<dbReference type="GO" id="GO:0008483">
    <property type="term" value="F:transaminase activity"/>
    <property type="evidence" value="ECO:0007669"/>
    <property type="project" value="UniProtKB-KW"/>
</dbReference>
<dbReference type="InterPro" id="IPR015422">
    <property type="entry name" value="PyrdxlP-dep_Trfase_small"/>
</dbReference>
<feature type="region of interest" description="Disordered" evidence="1">
    <location>
        <begin position="1"/>
        <end position="22"/>
    </location>
</feature>
<accession>A0A5N8VZY1</accession>
<evidence type="ECO:0000259" key="2">
    <source>
        <dbReference type="Pfam" id="PF00266"/>
    </source>
</evidence>
<dbReference type="InterPro" id="IPR015424">
    <property type="entry name" value="PyrdxlP-dep_Trfase"/>
</dbReference>
<evidence type="ECO:0000313" key="3">
    <source>
        <dbReference type="EMBL" id="MPY40797.1"/>
    </source>
</evidence>
<keyword evidence="3" id="KW-0032">Aminotransferase</keyword>
<dbReference type="PANTHER" id="PTHR14237:SF19">
    <property type="entry name" value="MITOCHONDRIAL AMIDOXIME REDUCING COMPONENT 1"/>
    <property type="match status" value="1"/>
</dbReference>
<dbReference type="PANTHER" id="PTHR14237">
    <property type="entry name" value="MOLYBDOPTERIN COFACTOR SULFURASE MOSC"/>
    <property type="match status" value="1"/>
</dbReference>
<dbReference type="InterPro" id="IPR000192">
    <property type="entry name" value="Aminotrans_V_dom"/>
</dbReference>
<evidence type="ECO:0000313" key="4">
    <source>
        <dbReference type="Proteomes" id="UP000326979"/>
    </source>
</evidence>
<sequence length="494" mass="52882">MEKARTSSHLRGTDQARACPAEPAAHDHQGACGFAELRASEFGYLDEGGHTYLDHTGAGLPPRSLVTASAERITSGCYGNPHSESPASRASGELLAEARRAVLRHFNADPGEYAVIFTPNATGALRLVGEAYPFTPRDRLVMSLDNHNSVNGLREYARARGATTAYVPVHGPDLRIDEKRLTAALSARGRARRRPRGLLAYPAQSNFTGVQHPLEWIEQAHAHGYDVVLDAAAFVPANTLDLSRFRPDFTVVSWYKVFGHPTGVGSLIARREALAGLRRPWFSGGTVHAASAQAQWHVLADDEAAFEDGTVNFLAIPDVAAGLDWINGIGMDRVHTHVTRLTGQLLAGLRTLRHSDGSPLVRVYGPEGSDAAARGGTVALNLLGADGRIVDERIVTRDSARRGISLRTGCFCNPGAGEAAFALPLSRLRAAARRQLHSMGDYLDVLRLPSAGAVRVSVGLSSQPGDIETFLAFVTETYRDRAPGATGLAARVGC</sequence>
<dbReference type="EMBL" id="VJZE01000069">
    <property type="protein sequence ID" value="MPY40797.1"/>
    <property type="molecule type" value="Genomic_DNA"/>
</dbReference>
<dbReference type="RefSeq" id="WP_322722993.1">
    <property type="nucleotide sequence ID" value="NZ_BAABEQ010000075.1"/>
</dbReference>
<keyword evidence="4" id="KW-1185">Reference proteome</keyword>
<comment type="caution">
    <text evidence="3">The sequence shown here is derived from an EMBL/GenBank/DDBJ whole genome shotgun (WGS) entry which is preliminary data.</text>
</comment>
<dbReference type="Gene3D" id="3.40.640.10">
    <property type="entry name" value="Type I PLP-dependent aspartate aminotransferase-like (Major domain)"/>
    <property type="match status" value="1"/>
</dbReference>